<keyword evidence="3" id="KW-1185">Reference proteome</keyword>
<gene>
    <name evidence="2" type="ORF">RCC_11197</name>
</gene>
<protein>
    <submittedName>
        <fullName evidence="2">Uncharacterized protein</fullName>
    </submittedName>
</protein>
<evidence type="ECO:0000313" key="2">
    <source>
        <dbReference type="EMBL" id="CZT25465.1"/>
    </source>
</evidence>
<dbReference type="Proteomes" id="UP000225277">
    <property type="component" value="Unassembled WGS sequence"/>
</dbReference>
<reference evidence="2 3" key="1">
    <citation type="submission" date="2016-03" db="EMBL/GenBank/DDBJ databases">
        <authorList>
            <person name="Ploux O."/>
        </authorList>
    </citation>
    <scope>NUCLEOTIDE SEQUENCE [LARGE SCALE GENOMIC DNA]</scope>
    <source>
        <strain evidence="2 3">URUG2</strain>
    </source>
</reference>
<accession>A0A2D3VHD6</accession>
<dbReference type="RefSeq" id="XP_023632188.1">
    <property type="nucleotide sequence ID" value="XM_023776420.1"/>
</dbReference>
<evidence type="ECO:0000256" key="1">
    <source>
        <dbReference type="SAM" id="MobiDB-lite"/>
    </source>
</evidence>
<dbReference type="GeneID" id="35606224"/>
<feature type="region of interest" description="Disordered" evidence="1">
    <location>
        <begin position="32"/>
        <end position="64"/>
    </location>
</feature>
<evidence type="ECO:0000313" key="3">
    <source>
        <dbReference type="Proteomes" id="UP000225277"/>
    </source>
</evidence>
<sequence>MSDLASLKQWRQTFFRRERHFYTQLAPAGEELEMQSFPLQRPSSPTTPPSRRSSYSQPTSSKLKRRSMAFFNKMDVPTYPAMVEAMAIPRMASAAPMASW</sequence>
<dbReference type="AlphaFoldDB" id="A0A2D3VHD6"/>
<dbReference type="EMBL" id="FJUY01000027">
    <property type="protein sequence ID" value="CZT25465.1"/>
    <property type="molecule type" value="Genomic_DNA"/>
</dbReference>
<organism evidence="2 3">
    <name type="scientific">Ramularia collo-cygni</name>
    <dbReference type="NCBI Taxonomy" id="112498"/>
    <lineage>
        <taxon>Eukaryota</taxon>
        <taxon>Fungi</taxon>
        <taxon>Dikarya</taxon>
        <taxon>Ascomycota</taxon>
        <taxon>Pezizomycotina</taxon>
        <taxon>Dothideomycetes</taxon>
        <taxon>Dothideomycetidae</taxon>
        <taxon>Mycosphaerellales</taxon>
        <taxon>Mycosphaerellaceae</taxon>
        <taxon>Ramularia</taxon>
    </lineage>
</organism>
<feature type="compositionally biased region" description="Low complexity" evidence="1">
    <location>
        <begin position="41"/>
        <end position="61"/>
    </location>
</feature>
<name>A0A2D3VHD6_9PEZI</name>
<proteinExistence type="predicted"/>